<organism evidence="1">
    <name type="scientific">Rhizobium leguminosarum</name>
    <dbReference type="NCBI Taxonomy" id="384"/>
    <lineage>
        <taxon>Bacteria</taxon>
        <taxon>Pseudomonadati</taxon>
        <taxon>Pseudomonadota</taxon>
        <taxon>Alphaproteobacteria</taxon>
        <taxon>Hyphomicrobiales</taxon>
        <taxon>Rhizobiaceae</taxon>
        <taxon>Rhizobium/Agrobacterium group</taxon>
        <taxon>Rhizobium</taxon>
    </lineage>
</organism>
<dbReference type="AlphaFoldDB" id="A0A154IP50"/>
<proteinExistence type="predicted"/>
<sequence>MWTFGAAAPFDQVGQVCVVHIFGADDAPRGASIAIAVAHSIRAMRRRMAHLPTDSVVAAHMINNCRRHTLIQCISSYVYKLKNALVQILTSSANKRTKLWPILSFSWK</sequence>
<comment type="caution">
    <text evidence="1">The sequence shown here is derived from an EMBL/GenBank/DDBJ whole genome shotgun (WGS) entry which is preliminary data.</text>
</comment>
<protein>
    <submittedName>
        <fullName evidence="1">Uncharacterized protein</fullName>
    </submittedName>
</protein>
<gene>
    <name evidence="1" type="ORF">A4A59_10595</name>
</gene>
<reference evidence="1" key="1">
    <citation type="submission" date="2016-03" db="EMBL/GenBank/DDBJ databases">
        <title>Microsymbionts genomes from the relict species Vavilovia formosa.</title>
        <authorList>
            <person name="Chirak E."/>
            <person name="Kimeklis A."/>
            <person name="Kopat V."/>
            <person name="Andronov E."/>
        </authorList>
    </citation>
    <scope>NUCLEOTIDE SEQUENCE [LARGE SCALE GENOMIC DNA]</scope>
    <source>
        <strain evidence="1">Vaf12</strain>
    </source>
</reference>
<name>A0A154IP50_RHILE</name>
<dbReference type="EMBL" id="LVYU01000057">
    <property type="protein sequence ID" value="KZB02394.1"/>
    <property type="molecule type" value="Genomic_DNA"/>
</dbReference>
<accession>A0A154IP50</accession>
<evidence type="ECO:0000313" key="1">
    <source>
        <dbReference type="EMBL" id="KZB02394.1"/>
    </source>
</evidence>